<proteinExistence type="predicted"/>
<feature type="domain" description="Nucleotide modification associated" evidence="2">
    <location>
        <begin position="2"/>
        <end position="222"/>
    </location>
</feature>
<feature type="region of interest" description="Disordered" evidence="1">
    <location>
        <begin position="1"/>
        <end position="34"/>
    </location>
</feature>
<dbReference type="EMBL" id="JAAOLE020000001">
    <property type="protein sequence ID" value="NVI48055.1"/>
    <property type="molecule type" value="Genomic_DNA"/>
</dbReference>
<accession>A0A973W6H8</accession>
<evidence type="ECO:0000313" key="3">
    <source>
        <dbReference type="EMBL" id="NVI48055.1"/>
    </source>
</evidence>
<dbReference type="AlphaFoldDB" id="A0A973W6H8"/>
<reference evidence="3" key="1">
    <citation type="submission" date="2020-06" db="EMBL/GenBank/DDBJ databases">
        <title>Whole Genome Sequence of Bradyrhizobium sp. Strain 1S1.</title>
        <authorList>
            <person name="Bromfield E.S.P."/>
            <person name="Cloutier S."/>
        </authorList>
    </citation>
    <scope>NUCLEOTIDE SEQUENCE [LARGE SCALE GENOMIC DNA]</scope>
    <source>
        <strain evidence="3">1S1</strain>
    </source>
</reference>
<organism evidence="3">
    <name type="scientific">Bradyrhizobium septentrionale</name>
    <dbReference type="NCBI Taxonomy" id="1404411"/>
    <lineage>
        <taxon>Bacteria</taxon>
        <taxon>Pseudomonadati</taxon>
        <taxon>Pseudomonadota</taxon>
        <taxon>Alphaproteobacteria</taxon>
        <taxon>Hyphomicrobiales</taxon>
        <taxon>Nitrobacteraceae</taxon>
        <taxon>Bradyrhizobium</taxon>
    </lineage>
</organism>
<comment type="caution">
    <text evidence="3">The sequence shown here is derived from an EMBL/GenBank/DDBJ whole genome shotgun (WGS) entry which is preliminary data.</text>
</comment>
<evidence type="ECO:0000259" key="2">
    <source>
        <dbReference type="Pfam" id="PF18754"/>
    </source>
</evidence>
<dbReference type="InterPro" id="IPR041135">
    <property type="entry name" value="Nmad3"/>
</dbReference>
<gene>
    <name evidence="3" type="ORF">HAP48_034915</name>
</gene>
<name>A0A973W6H8_9BRAD</name>
<evidence type="ECO:0000256" key="1">
    <source>
        <dbReference type="SAM" id="MobiDB-lite"/>
    </source>
</evidence>
<protein>
    <recommendedName>
        <fullName evidence="2">Nucleotide modification associated domain-containing protein</fullName>
    </recommendedName>
</protein>
<dbReference type="RefSeq" id="WP_166214580.1">
    <property type="nucleotide sequence ID" value="NZ_CP088285.1"/>
</dbReference>
<sequence length="245" mass="27145">MRISFSRKGFDSAAGGAPSPIIDGKPISLPIPTRHRSDTTYGDVGLGKIVERVTHGRISGSDLCHRDPMFQDNCCAFGQVAAAQSHLDNHGFGVGDVFLFYGLFADERGRDRHHRIFGYLRVSEKLTLGSSSLVPPHCLEGFQYRHPHTIGQWNDNNTLYFGRGNVARSASQVLRLSKPGVVSCWQIPEWLGGIGLSYHSKPARWAVEGELKIVSRGQEFVTEDVIDNSAARQWVDDIIREIDEG</sequence>
<dbReference type="Pfam" id="PF18754">
    <property type="entry name" value="Nmad3"/>
    <property type="match status" value="1"/>
</dbReference>